<evidence type="ECO:0000256" key="5">
    <source>
        <dbReference type="ARBA" id="ARBA00023065"/>
    </source>
</evidence>
<dbReference type="GO" id="GO:0005886">
    <property type="term" value="C:plasma membrane"/>
    <property type="evidence" value="ECO:0007669"/>
    <property type="project" value="TreeGrafter"/>
</dbReference>
<dbReference type="InterPro" id="IPR003280">
    <property type="entry name" value="2pore_dom_K_chnl"/>
</dbReference>
<dbReference type="PANTHER" id="PTHR11003:SF291">
    <property type="entry name" value="IP11374P"/>
    <property type="match status" value="1"/>
</dbReference>
<dbReference type="GO" id="GO:0015271">
    <property type="term" value="F:outward rectifier potassium channel activity"/>
    <property type="evidence" value="ECO:0007669"/>
    <property type="project" value="TreeGrafter"/>
</dbReference>
<evidence type="ECO:0000259" key="10">
    <source>
        <dbReference type="Pfam" id="PF07885"/>
    </source>
</evidence>
<gene>
    <name evidence="11" type="ORF">GCM10011332_10890</name>
</gene>
<accession>A0A917BUF7</accession>
<dbReference type="AlphaFoldDB" id="A0A917BUF7"/>
<dbReference type="GO" id="GO:0022841">
    <property type="term" value="F:potassium ion leak channel activity"/>
    <property type="evidence" value="ECO:0007669"/>
    <property type="project" value="TreeGrafter"/>
</dbReference>
<dbReference type="InterPro" id="IPR013099">
    <property type="entry name" value="K_chnl_dom"/>
</dbReference>
<evidence type="ECO:0000256" key="4">
    <source>
        <dbReference type="ARBA" id="ARBA00022989"/>
    </source>
</evidence>
<proteinExistence type="predicted"/>
<sequence length="189" mass="21156">MIPIFFQRYFRFLSISKLDFVSVLIVLGGITFFVIAICGPALYWVEMGDPNANIKSWSDAVWLCFMIVTTIGFGDHYPVTLIGRLIAVPLAAMGIGLFGTFAGYFGSIILDKVVRAATTDMLHQQNRRIEMLSKQNKELNESIREIAAENKELNSMIVALSKNNEVLNRKIDKDTDDILAALREMKTGS</sequence>
<name>A0A917BUF7_9PROT</name>
<comment type="caution">
    <text evidence="11">The sequence shown here is derived from an EMBL/GenBank/DDBJ whole genome shotgun (WGS) entry which is preliminary data.</text>
</comment>
<evidence type="ECO:0000256" key="1">
    <source>
        <dbReference type="ARBA" id="ARBA00004141"/>
    </source>
</evidence>
<comment type="subcellular location">
    <subcellularLocation>
        <location evidence="1">Membrane</location>
        <topology evidence="1">Multi-pass membrane protein</topology>
    </subcellularLocation>
</comment>
<feature type="coiled-coil region" evidence="8">
    <location>
        <begin position="122"/>
        <end position="170"/>
    </location>
</feature>
<feature type="transmembrane region" description="Helical" evidence="9">
    <location>
        <begin position="86"/>
        <end position="105"/>
    </location>
</feature>
<feature type="domain" description="Potassium channel" evidence="10">
    <location>
        <begin position="31"/>
        <end position="109"/>
    </location>
</feature>
<keyword evidence="2" id="KW-0813">Transport</keyword>
<dbReference type="SUPFAM" id="SSF81324">
    <property type="entry name" value="Voltage-gated potassium channels"/>
    <property type="match status" value="1"/>
</dbReference>
<keyword evidence="5" id="KW-0406">Ion transport</keyword>
<dbReference type="RefSeq" id="WP_188662545.1">
    <property type="nucleotide sequence ID" value="NZ_BMHV01000006.1"/>
</dbReference>
<keyword evidence="12" id="KW-1185">Reference proteome</keyword>
<dbReference type="Proteomes" id="UP000632498">
    <property type="component" value="Unassembled WGS sequence"/>
</dbReference>
<dbReference type="GO" id="GO:0030322">
    <property type="term" value="P:stabilization of membrane potential"/>
    <property type="evidence" value="ECO:0007669"/>
    <property type="project" value="TreeGrafter"/>
</dbReference>
<evidence type="ECO:0000256" key="8">
    <source>
        <dbReference type="SAM" id="Coils"/>
    </source>
</evidence>
<reference evidence="11" key="1">
    <citation type="journal article" date="2014" name="Int. J. Syst. Evol. Microbiol.">
        <title>Complete genome sequence of Corynebacterium casei LMG S-19264T (=DSM 44701T), isolated from a smear-ripened cheese.</title>
        <authorList>
            <consortium name="US DOE Joint Genome Institute (JGI-PGF)"/>
            <person name="Walter F."/>
            <person name="Albersmeier A."/>
            <person name="Kalinowski J."/>
            <person name="Ruckert C."/>
        </authorList>
    </citation>
    <scope>NUCLEOTIDE SEQUENCE</scope>
    <source>
        <strain evidence="11">CGMCC 1.15254</strain>
    </source>
</reference>
<dbReference type="Pfam" id="PF07885">
    <property type="entry name" value="Ion_trans_2"/>
    <property type="match status" value="1"/>
</dbReference>
<evidence type="ECO:0000256" key="6">
    <source>
        <dbReference type="ARBA" id="ARBA00023136"/>
    </source>
</evidence>
<dbReference type="EMBL" id="BMHV01000006">
    <property type="protein sequence ID" value="GGF59107.1"/>
    <property type="molecule type" value="Genomic_DNA"/>
</dbReference>
<keyword evidence="3 9" id="KW-0812">Transmembrane</keyword>
<protein>
    <recommendedName>
        <fullName evidence="10">Potassium channel domain-containing protein</fullName>
    </recommendedName>
</protein>
<keyword evidence="6 9" id="KW-0472">Membrane</keyword>
<keyword evidence="8" id="KW-0175">Coiled coil</keyword>
<keyword evidence="4 9" id="KW-1133">Transmembrane helix</keyword>
<evidence type="ECO:0000313" key="11">
    <source>
        <dbReference type="EMBL" id="GGF59107.1"/>
    </source>
</evidence>
<dbReference type="PANTHER" id="PTHR11003">
    <property type="entry name" value="POTASSIUM CHANNEL, SUBFAMILY K"/>
    <property type="match status" value="1"/>
</dbReference>
<feature type="transmembrane region" description="Helical" evidence="9">
    <location>
        <begin position="20"/>
        <end position="45"/>
    </location>
</feature>
<keyword evidence="7" id="KW-0407">Ion channel</keyword>
<evidence type="ECO:0000313" key="12">
    <source>
        <dbReference type="Proteomes" id="UP000632498"/>
    </source>
</evidence>
<evidence type="ECO:0000256" key="9">
    <source>
        <dbReference type="SAM" id="Phobius"/>
    </source>
</evidence>
<evidence type="ECO:0000256" key="7">
    <source>
        <dbReference type="ARBA" id="ARBA00023303"/>
    </source>
</evidence>
<dbReference type="Gene3D" id="1.10.287.70">
    <property type="match status" value="1"/>
</dbReference>
<evidence type="ECO:0000256" key="3">
    <source>
        <dbReference type="ARBA" id="ARBA00022692"/>
    </source>
</evidence>
<organism evidence="11 12">
    <name type="scientific">Terasakiella brassicae</name>
    <dbReference type="NCBI Taxonomy" id="1634917"/>
    <lineage>
        <taxon>Bacteria</taxon>
        <taxon>Pseudomonadati</taxon>
        <taxon>Pseudomonadota</taxon>
        <taxon>Alphaproteobacteria</taxon>
        <taxon>Rhodospirillales</taxon>
        <taxon>Terasakiellaceae</taxon>
        <taxon>Terasakiella</taxon>
    </lineage>
</organism>
<evidence type="ECO:0000256" key="2">
    <source>
        <dbReference type="ARBA" id="ARBA00022448"/>
    </source>
</evidence>
<reference evidence="11" key="2">
    <citation type="submission" date="2020-09" db="EMBL/GenBank/DDBJ databases">
        <authorList>
            <person name="Sun Q."/>
            <person name="Zhou Y."/>
        </authorList>
    </citation>
    <scope>NUCLEOTIDE SEQUENCE</scope>
    <source>
        <strain evidence="11">CGMCC 1.15254</strain>
    </source>
</reference>